<evidence type="ECO:0000256" key="1">
    <source>
        <dbReference type="ARBA" id="ARBA00023125"/>
    </source>
</evidence>
<evidence type="ECO:0000313" key="3">
    <source>
        <dbReference type="Proteomes" id="UP001346149"/>
    </source>
</evidence>
<protein>
    <recommendedName>
        <fullName evidence="4">BHLH domain-containing protein</fullName>
    </recommendedName>
</protein>
<reference evidence="2 3" key="1">
    <citation type="journal article" date="2023" name="Hortic Res">
        <title>Pangenome of water caltrop reveals structural variations and asymmetric subgenome divergence after allopolyploidization.</title>
        <authorList>
            <person name="Zhang X."/>
            <person name="Chen Y."/>
            <person name="Wang L."/>
            <person name="Yuan Y."/>
            <person name="Fang M."/>
            <person name="Shi L."/>
            <person name="Lu R."/>
            <person name="Comes H.P."/>
            <person name="Ma Y."/>
            <person name="Chen Y."/>
            <person name="Huang G."/>
            <person name="Zhou Y."/>
            <person name="Zheng Z."/>
            <person name="Qiu Y."/>
        </authorList>
    </citation>
    <scope>NUCLEOTIDE SEQUENCE [LARGE SCALE GENOMIC DNA]</scope>
    <source>
        <strain evidence="2">F231</strain>
    </source>
</reference>
<dbReference type="EMBL" id="JAXQNO010000001">
    <property type="protein sequence ID" value="KAK4803979.1"/>
    <property type="molecule type" value="Genomic_DNA"/>
</dbReference>
<dbReference type="GO" id="GO:0000981">
    <property type="term" value="F:DNA-binding transcription factor activity, RNA polymerase II-specific"/>
    <property type="evidence" value="ECO:0007669"/>
    <property type="project" value="TreeGrafter"/>
</dbReference>
<proteinExistence type="predicted"/>
<dbReference type="AlphaFoldDB" id="A0AAN7MEK8"/>
<dbReference type="GO" id="GO:0000977">
    <property type="term" value="F:RNA polymerase II transcription regulatory region sequence-specific DNA binding"/>
    <property type="evidence" value="ECO:0007669"/>
    <property type="project" value="TreeGrafter"/>
</dbReference>
<sequence length="187" mass="20231">MSADNYESHGPSVKKTINLDVGGPSRGEMAALYESLRSQLPLEYLKENGSVEDQMHEAAKYVKHLEKKIKGLGEKRDELLGKSACSCTSDDSINPPVKYLMASGQEGTVSINLSGYNEVEVAINTSEDQGLSLGRVLKALIAEGLIINSCTSAAVDGKLLHSIHCQITDAEGADITKVQQKMKNFKF</sequence>
<comment type="caution">
    <text evidence="2">The sequence shown here is derived from an EMBL/GenBank/DDBJ whole genome shotgun (WGS) entry which is preliminary data.</text>
</comment>
<accession>A0AAN7MEK8</accession>
<keyword evidence="3" id="KW-1185">Reference proteome</keyword>
<dbReference type="GO" id="GO:0090575">
    <property type="term" value="C:RNA polymerase II transcription regulator complex"/>
    <property type="evidence" value="ECO:0007669"/>
    <property type="project" value="TreeGrafter"/>
</dbReference>
<dbReference type="PANTHER" id="PTHR13935:SF106">
    <property type="entry name" value="ACHAETE-SCUTE COMPLEX PROTEIN T5-RELATED"/>
    <property type="match status" value="1"/>
</dbReference>
<name>A0AAN7MEK8_TRANT</name>
<gene>
    <name evidence="2" type="ORF">SAY86_003796</name>
</gene>
<dbReference type="PANTHER" id="PTHR13935">
    <property type="entry name" value="ACHAETE-SCUTE TRANSCRIPTION FACTOR-RELATED"/>
    <property type="match status" value="1"/>
</dbReference>
<evidence type="ECO:0000313" key="2">
    <source>
        <dbReference type="EMBL" id="KAK4803979.1"/>
    </source>
</evidence>
<dbReference type="Proteomes" id="UP001346149">
    <property type="component" value="Unassembled WGS sequence"/>
</dbReference>
<evidence type="ECO:0008006" key="4">
    <source>
        <dbReference type="Google" id="ProtNLM"/>
    </source>
</evidence>
<dbReference type="InterPro" id="IPR015660">
    <property type="entry name" value="MASH1/Ascl1a-like"/>
</dbReference>
<keyword evidence="1" id="KW-0238">DNA-binding</keyword>
<organism evidence="2 3">
    <name type="scientific">Trapa natans</name>
    <name type="common">Water chestnut</name>
    <dbReference type="NCBI Taxonomy" id="22666"/>
    <lineage>
        <taxon>Eukaryota</taxon>
        <taxon>Viridiplantae</taxon>
        <taxon>Streptophyta</taxon>
        <taxon>Embryophyta</taxon>
        <taxon>Tracheophyta</taxon>
        <taxon>Spermatophyta</taxon>
        <taxon>Magnoliopsida</taxon>
        <taxon>eudicotyledons</taxon>
        <taxon>Gunneridae</taxon>
        <taxon>Pentapetalae</taxon>
        <taxon>rosids</taxon>
        <taxon>malvids</taxon>
        <taxon>Myrtales</taxon>
        <taxon>Lythraceae</taxon>
        <taxon>Trapa</taxon>
    </lineage>
</organism>